<evidence type="ECO:0000313" key="2">
    <source>
        <dbReference type="Proteomes" id="UP000071859"/>
    </source>
</evidence>
<gene>
    <name evidence="1" type="ORF">AWB78_04380</name>
</gene>
<dbReference type="EMBL" id="FCOX02000024">
    <property type="protein sequence ID" value="SAK85899.1"/>
    <property type="molecule type" value="Genomic_DNA"/>
</dbReference>
<proteinExistence type="predicted"/>
<sequence length="38" mass="4564">MQLFHVKKPSRCVYGFVKVEKSGYPLRVAYLRRLRTHV</sequence>
<protein>
    <submittedName>
        <fullName evidence="1">Uncharacterized protein</fullName>
    </submittedName>
</protein>
<accession>A0A158CUC8</accession>
<organism evidence="1 2">
    <name type="scientific">Caballeronia calidae</name>
    <dbReference type="NCBI Taxonomy" id="1777139"/>
    <lineage>
        <taxon>Bacteria</taxon>
        <taxon>Pseudomonadati</taxon>
        <taxon>Pseudomonadota</taxon>
        <taxon>Betaproteobacteria</taxon>
        <taxon>Burkholderiales</taxon>
        <taxon>Burkholderiaceae</taxon>
        <taxon>Caballeronia</taxon>
    </lineage>
</organism>
<reference evidence="1" key="1">
    <citation type="submission" date="2016-01" db="EMBL/GenBank/DDBJ databases">
        <authorList>
            <person name="Peeters C."/>
        </authorList>
    </citation>
    <scope>NUCLEOTIDE SEQUENCE</scope>
    <source>
        <strain evidence="1">LMG 29321</strain>
    </source>
</reference>
<name>A0A158CUC8_9BURK</name>
<keyword evidence="2" id="KW-1185">Reference proteome</keyword>
<comment type="caution">
    <text evidence="1">The sequence shown here is derived from an EMBL/GenBank/DDBJ whole genome shotgun (WGS) entry which is preliminary data.</text>
</comment>
<evidence type="ECO:0000313" key="1">
    <source>
        <dbReference type="EMBL" id="SAK85899.1"/>
    </source>
</evidence>
<dbReference type="AlphaFoldDB" id="A0A158CUC8"/>
<dbReference type="Proteomes" id="UP000071859">
    <property type="component" value="Unassembled WGS sequence"/>
</dbReference>